<dbReference type="InterPro" id="IPR051163">
    <property type="entry name" value="Sodium:Solute_Symporter_SSF"/>
</dbReference>
<accession>G5H5H1</accession>
<dbReference type="PROSITE" id="PS50283">
    <property type="entry name" value="NA_SOLUT_SYMP_3"/>
    <property type="match status" value="1"/>
</dbReference>
<comment type="subcellular location">
    <subcellularLocation>
        <location evidence="1">Cell membrane</location>
        <topology evidence="1">Multi-pass membrane protein</topology>
    </subcellularLocation>
</comment>
<keyword evidence="14" id="KW-1185">Reference proteome</keyword>
<evidence type="ECO:0000256" key="9">
    <source>
        <dbReference type="ARBA" id="ARBA00023136"/>
    </source>
</evidence>
<dbReference type="InterPro" id="IPR001734">
    <property type="entry name" value="Na/solute_symporter"/>
</dbReference>
<evidence type="ECO:0000256" key="1">
    <source>
        <dbReference type="ARBA" id="ARBA00004651"/>
    </source>
</evidence>
<dbReference type="OrthoDB" id="9803597at2"/>
<reference evidence="13 14" key="1">
    <citation type="submission" date="2011-08" db="EMBL/GenBank/DDBJ databases">
        <title>The Genome Sequence of Alistipes indistinctus YIT 12060.</title>
        <authorList>
            <consortium name="The Broad Institute Genome Sequencing Platform"/>
            <person name="Earl A."/>
            <person name="Ward D."/>
            <person name="Feldgarden M."/>
            <person name="Gevers D."/>
            <person name="Morotomi M."/>
            <person name="Young S.K."/>
            <person name="Zeng Q."/>
            <person name="Gargeya S."/>
            <person name="Fitzgerald M."/>
            <person name="Haas B."/>
            <person name="Abouelleil A."/>
            <person name="Alvarado L."/>
            <person name="Arachchi H.M."/>
            <person name="Berlin A."/>
            <person name="Brown A."/>
            <person name="Chapman S.B."/>
            <person name="Chen Z."/>
            <person name="Dunbar C."/>
            <person name="Freedman E."/>
            <person name="Gearin G."/>
            <person name="Gellesch M."/>
            <person name="Goldberg J."/>
            <person name="Griggs A."/>
            <person name="Gujja S."/>
            <person name="Heiman D."/>
            <person name="Howarth C."/>
            <person name="Larson L."/>
            <person name="Lui A."/>
            <person name="MacDonald P.J.P."/>
            <person name="Montmayeur A."/>
            <person name="Murphy C."/>
            <person name="Neiman D."/>
            <person name="Pearson M."/>
            <person name="Priest M."/>
            <person name="Roberts A."/>
            <person name="Saif S."/>
            <person name="Shea T."/>
            <person name="Shenoy N."/>
            <person name="Sisk P."/>
            <person name="Stolte C."/>
            <person name="Sykes S."/>
            <person name="Wortman J."/>
            <person name="Nusbaum C."/>
            <person name="Birren B."/>
        </authorList>
    </citation>
    <scope>NUCLEOTIDE SEQUENCE [LARGE SCALE GENOMIC DNA]</scope>
    <source>
        <strain evidence="13 14">YIT 12060</strain>
    </source>
</reference>
<feature type="transmembrane region" description="Helical" evidence="12">
    <location>
        <begin position="62"/>
        <end position="82"/>
    </location>
</feature>
<dbReference type="GeneID" id="92816606"/>
<feature type="transmembrane region" description="Helical" evidence="12">
    <location>
        <begin position="173"/>
        <end position="194"/>
    </location>
</feature>
<dbReference type="GO" id="GO:0015293">
    <property type="term" value="F:symporter activity"/>
    <property type="evidence" value="ECO:0007669"/>
    <property type="project" value="TreeGrafter"/>
</dbReference>
<organism evidence="13 14">
    <name type="scientific">Alistipes indistinctus YIT 12060</name>
    <dbReference type="NCBI Taxonomy" id="742725"/>
    <lineage>
        <taxon>Bacteria</taxon>
        <taxon>Pseudomonadati</taxon>
        <taxon>Bacteroidota</taxon>
        <taxon>Bacteroidia</taxon>
        <taxon>Bacteroidales</taxon>
        <taxon>Rikenellaceae</taxon>
        <taxon>Alistipes</taxon>
    </lineage>
</organism>
<feature type="transmembrane region" description="Helical" evidence="12">
    <location>
        <begin position="20"/>
        <end position="41"/>
    </location>
</feature>
<dbReference type="PATRIC" id="fig|742725.3.peg.204"/>
<dbReference type="Gene3D" id="1.20.1730.10">
    <property type="entry name" value="Sodium/glucose cotransporter"/>
    <property type="match status" value="1"/>
</dbReference>
<dbReference type="Proteomes" id="UP000006008">
    <property type="component" value="Unassembled WGS sequence"/>
</dbReference>
<sequence length="514" mass="55653">MNLLAATPSSDGMIAGAATGFRPLDWAVVVLFLLWMLWIGYRSGRRNRTAEDYVLGGRTMNPVMVGISLFATLLSTLSYLSYPGEMVKYGPVVFIGLAAFPVAYYIVSRLMIPRYMKMNVTSAYEILEIKLGRGVRSLATVFFLSLRFLWMATIIYATVDVALIPVFGLDPGWVPPVSVVLVVITVIYTTMGGLKAVVTTDVIQTVVMFAGVLLTIGIIGWKVGSFGAFFEPQLFEHWPPVDWGFDMSKRMTVGNILLMTLVWQVCTAGSDQMAIQRYLSTPDVATAKRSYRISLVTSCTIQLLLAVVGLVVMTYFLRYPQMLAPGTSVVGDADTLFPRFILIGLPAGITGLIAAGIMSAAMSSLSSGLNSSATVIYEDIINRNRKESNTSSKSLHHIKLIAVALGVVVALSSFLVAYVSGNLLDVVIKVVNLVVAPLFVLFFMALFVPWATSRGTVAGGLFAMLVAVLIAFVGIFGITALWIMPVALVSGVLSSMLFSLLDRWLIGRGLLPGK</sequence>
<feature type="transmembrane region" description="Helical" evidence="12">
    <location>
        <begin position="400"/>
        <end position="420"/>
    </location>
</feature>
<feature type="transmembrane region" description="Helical" evidence="12">
    <location>
        <begin position="88"/>
        <end position="107"/>
    </location>
</feature>
<keyword evidence="8" id="KW-0406">Ion transport</keyword>
<dbReference type="RefSeq" id="WP_009132987.1">
    <property type="nucleotide sequence ID" value="NZ_CP102250.1"/>
</dbReference>
<keyword evidence="5 12" id="KW-0812">Transmembrane</keyword>
<dbReference type="GO" id="GO:0005886">
    <property type="term" value="C:plasma membrane"/>
    <property type="evidence" value="ECO:0007669"/>
    <property type="project" value="UniProtKB-SubCell"/>
</dbReference>
<evidence type="ECO:0000256" key="3">
    <source>
        <dbReference type="ARBA" id="ARBA00022448"/>
    </source>
</evidence>
<evidence type="ECO:0000256" key="7">
    <source>
        <dbReference type="ARBA" id="ARBA00023053"/>
    </source>
</evidence>
<feature type="transmembrane region" description="Helical" evidence="12">
    <location>
        <begin position="138"/>
        <end position="167"/>
    </location>
</feature>
<dbReference type="HOGENOM" id="CLU_018808_11_1_10"/>
<dbReference type="EMBL" id="ADLD01000003">
    <property type="protein sequence ID" value="EHB93410.1"/>
    <property type="molecule type" value="Genomic_DNA"/>
</dbReference>
<dbReference type="AlphaFoldDB" id="G5H5H1"/>
<keyword evidence="9 12" id="KW-0472">Membrane</keyword>
<feature type="transmembrane region" description="Helical" evidence="12">
    <location>
        <begin position="291"/>
        <end position="316"/>
    </location>
</feature>
<dbReference type="Pfam" id="PF00474">
    <property type="entry name" value="SSF"/>
    <property type="match status" value="1"/>
</dbReference>
<feature type="transmembrane region" description="Helical" evidence="12">
    <location>
        <begin position="455"/>
        <end position="476"/>
    </location>
</feature>
<dbReference type="PANTHER" id="PTHR42985">
    <property type="entry name" value="SODIUM-COUPLED MONOCARBOXYLATE TRANSPORTER"/>
    <property type="match status" value="1"/>
</dbReference>
<evidence type="ECO:0000256" key="8">
    <source>
        <dbReference type="ARBA" id="ARBA00023065"/>
    </source>
</evidence>
<proteinExistence type="inferred from homology"/>
<gene>
    <name evidence="13" type="ORF">HMPREF9450_00181</name>
</gene>
<keyword evidence="3" id="KW-0813">Transport</keyword>
<dbReference type="STRING" id="742725.HMPREF9450_00181"/>
<comment type="similarity">
    <text evidence="2 11">Belongs to the sodium:solute symporter (SSF) (TC 2.A.21) family.</text>
</comment>
<name>G5H5H1_9BACT</name>
<evidence type="ECO:0000256" key="5">
    <source>
        <dbReference type="ARBA" id="ARBA00022692"/>
    </source>
</evidence>
<feature type="transmembrane region" description="Helical" evidence="12">
    <location>
        <begin position="336"/>
        <end position="357"/>
    </location>
</feature>
<dbReference type="NCBIfam" id="TIGR00813">
    <property type="entry name" value="sss"/>
    <property type="match status" value="1"/>
</dbReference>
<feature type="transmembrane region" description="Helical" evidence="12">
    <location>
        <begin position="206"/>
        <end position="230"/>
    </location>
</feature>
<dbReference type="eggNOG" id="COG0591">
    <property type="taxonomic scope" value="Bacteria"/>
</dbReference>
<evidence type="ECO:0008006" key="15">
    <source>
        <dbReference type="Google" id="ProtNLM"/>
    </source>
</evidence>
<comment type="caution">
    <text evidence="13">The sequence shown here is derived from an EMBL/GenBank/DDBJ whole genome shotgun (WGS) entry which is preliminary data.</text>
</comment>
<keyword evidence="7" id="KW-0915">Sodium</keyword>
<evidence type="ECO:0000313" key="14">
    <source>
        <dbReference type="Proteomes" id="UP000006008"/>
    </source>
</evidence>
<evidence type="ECO:0000256" key="2">
    <source>
        <dbReference type="ARBA" id="ARBA00006434"/>
    </source>
</evidence>
<keyword evidence="6 12" id="KW-1133">Transmembrane helix</keyword>
<feature type="transmembrane region" description="Helical" evidence="12">
    <location>
        <begin position="482"/>
        <end position="501"/>
    </location>
</feature>
<evidence type="ECO:0000256" key="12">
    <source>
        <dbReference type="SAM" id="Phobius"/>
    </source>
</evidence>
<dbReference type="PANTHER" id="PTHR42985:SF40">
    <property type="entry name" value="LD47995P-RELATED"/>
    <property type="match status" value="1"/>
</dbReference>
<evidence type="ECO:0000256" key="6">
    <source>
        <dbReference type="ARBA" id="ARBA00022989"/>
    </source>
</evidence>
<evidence type="ECO:0000313" key="13">
    <source>
        <dbReference type="EMBL" id="EHB93410.1"/>
    </source>
</evidence>
<protein>
    <recommendedName>
        <fullName evidence="15">Solute:sodium symporter (SSS) family transporter</fullName>
    </recommendedName>
</protein>
<dbReference type="GO" id="GO:0006814">
    <property type="term" value="P:sodium ion transport"/>
    <property type="evidence" value="ECO:0007669"/>
    <property type="project" value="UniProtKB-KW"/>
</dbReference>
<evidence type="ECO:0000256" key="10">
    <source>
        <dbReference type="ARBA" id="ARBA00023201"/>
    </source>
</evidence>
<feature type="transmembrane region" description="Helical" evidence="12">
    <location>
        <begin position="426"/>
        <end position="448"/>
    </location>
</feature>
<keyword evidence="10" id="KW-0739">Sodium transport</keyword>
<dbReference type="InterPro" id="IPR038377">
    <property type="entry name" value="Na/Glc_symporter_sf"/>
</dbReference>
<keyword evidence="4" id="KW-1003">Cell membrane</keyword>
<evidence type="ECO:0000256" key="11">
    <source>
        <dbReference type="RuleBase" id="RU362091"/>
    </source>
</evidence>
<evidence type="ECO:0000256" key="4">
    <source>
        <dbReference type="ARBA" id="ARBA00022475"/>
    </source>
</evidence>